<dbReference type="EMBL" id="CM000761">
    <property type="protein sequence ID" value="OQU90030.1"/>
    <property type="molecule type" value="Genomic_DNA"/>
</dbReference>
<gene>
    <name evidence="1" type="ORF">SORBI_3002G322101</name>
</gene>
<protein>
    <submittedName>
        <fullName evidence="1">Uncharacterized protein</fullName>
    </submittedName>
</protein>
<dbReference type="Proteomes" id="UP000000768">
    <property type="component" value="Chromosome 2"/>
</dbReference>
<dbReference type="InParanoid" id="A0A1W0W6M9"/>
<sequence length="105" mass="11800">MSTLGYVLVHIQGIAVEYIPFQGVCSSCPRSLVIAGATFSVTFKKENGRELCVWLTNSLHKISKLYNPRCTYLHQSFSMSLVVIDLRGRSTVVVLDIWSMCPYHS</sequence>
<proteinExistence type="predicted"/>
<dbReference type="Gramene" id="OQU90030">
    <property type="protein sequence ID" value="OQU90030"/>
    <property type="gene ID" value="SORBI_3002G322101"/>
</dbReference>
<evidence type="ECO:0000313" key="2">
    <source>
        <dbReference type="Proteomes" id="UP000000768"/>
    </source>
</evidence>
<evidence type="ECO:0000313" key="1">
    <source>
        <dbReference type="EMBL" id="OQU90030.1"/>
    </source>
</evidence>
<reference evidence="1 2" key="1">
    <citation type="journal article" date="2009" name="Nature">
        <title>The Sorghum bicolor genome and the diversification of grasses.</title>
        <authorList>
            <person name="Paterson A.H."/>
            <person name="Bowers J.E."/>
            <person name="Bruggmann R."/>
            <person name="Dubchak I."/>
            <person name="Grimwood J."/>
            <person name="Gundlach H."/>
            <person name="Haberer G."/>
            <person name="Hellsten U."/>
            <person name="Mitros T."/>
            <person name="Poliakov A."/>
            <person name="Schmutz J."/>
            <person name="Spannagl M."/>
            <person name="Tang H."/>
            <person name="Wang X."/>
            <person name="Wicker T."/>
            <person name="Bharti A.K."/>
            <person name="Chapman J."/>
            <person name="Feltus F.A."/>
            <person name="Gowik U."/>
            <person name="Grigoriev I.V."/>
            <person name="Lyons E."/>
            <person name="Maher C.A."/>
            <person name="Martis M."/>
            <person name="Narechania A."/>
            <person name="Otillar R.P."/>
            <person name="Penning B.W."/>
            <person name="Salamov A.A."/>
            <person name="Wang Y."/>
            <person name="Zhang L."/>
            <person name="Carpita N.C."/>
            <person name="Freeling M."/>
            <person name="Gingle A.R."/>
            <person name="Hash C.T."/>
            <person name="Keller B."/>
            <person name="Klein P."/>
            <person name="Kresovich S."/>
            <person name="McCann M.C."/>
            <person name="Ming R."/>
            <person name="Peterson D.G."/>
            <person name="Mehboob-ur-Rahman"/>
            <person name="Ware D."/>
            <person name="Westhoff P."/>
            <person name="Mayer K.F."/>
            <person name="Messing J."/>
            <person name="Rokhsar D.S."/>
        </authorList>
    </citation>
    <scope>NUCLEOTIDE SEQUENCE [LARGE SCALE GENOMIC DNA]</scope>
    <source>
        <strain evidence="2">cv. BTx623</strain>
    </source>
</reference>
<keyword evidence="2" id="KW-1185">Reference proteome</keyword>
<dbReference type="AlphaFoldDB" id="A0A1W0W6M9"/>
<name>A0A1W0W6M9_SORBI</name>
<reference evidence="2" key="2">
    <citation type="journal article" date="2018" name="Plant J.">
        <title>The Sorghum bicolor reference genome: improved assembly, gene annotations, a transcriptome atlas, and signatures of genome organization.</title>
        <authorList>
            <person name="McCormick R.F."/>
            <person name="Truong S.K."/>
            <person name="Sreedasyam A."/>
            <person name="Jenkins J."/>
            <person name="Shu S."/>
            <person name="Sims D."/>
            <person name="Kennedy M."/>
            <person name="Amirebrahimi M."/>
            <person name="Weers B.D."/>
            <person name="McKinley B."/>
            <person name="Mattison A."/>
            <person name="Morishige D.T."/>
            <person name="Grimwood J."/>
            <person name="Schmutz J."/>
            <person name="Mullet J.E."/>
        </authorList>
    </citation>
    <scope>NUCLEOTIDE SEQUENCE [LARGE SCALE GENOMIC DNA]</scope>
    <source>
        <strain evidence="2">cv. BTx623</strain>
    </source>
</reference>
<accession>A0A1W0W6M9</accession>
<organism evidence="1 2">
    <name type="scientific">Sorghum bicolor</name>
    <name type="common">Sorghum</name>
    <name type="synonym">Sorghum vulgare</name>
    <dbReference type="NCBI Taxonomy" id="4558"/>
    <lineage>
        <taxon>Eukaryota</taxon>
        <taxon>Viridiplantae</taxon>
        <taxon>Streptophyta</taxon>
        <taxon>Embryophyta</taxon>
        <taxon>Tracheophyta</taxon>
        <taxon>Spermatophyta</taxon>
        <taxon>Magnoliopsida</taxon>
        <taxon>Liliopsida</taxon>
        <taxon>Poales</taxon>
        <taxon>Poaceae</taxon>
        <taxon>PACMAD clade</taxon>
        <taxon>Panicoideae</taxon>
        <taxon>Andropogonodae</taxon>
        <taxon>Andropogoneae</taxon>
        <taxon>Sorghinae</taxon>
        <taxon>Sorghum</taxon>
    </lineage>
</organism>